<name>A0A6A4TWZ3_SCOMX</name>
<evidence type="ECO:0008006" key="3">
    <source>
        <dbReference type="Google" id="ProtNLM"/>
    </source>
</evidence>
<comment type="caution">
    <text evidence="1">The sequence shown here is derived from an EMBL/GenBank/DDBJ whole genome shotgun (WGS) entry which is preliminary data.</text>
</comment>
<accession>A0A6A4TWZ3</accession>
<dbReference type="AlphaFoldDB" id="A0A6A4TWZ3"/>
<dbReference type="Proteomes" id="UP000438429">
    <property type="component" value="Unassembled WGS sequence"/>
</dbReference>
<proteinExistence type="predicted"/>
<dbReference type="EMBL" id="VEVO01000001">
    <property type="protein sequence ID" value="KAF0047674.1"/>
    <property type="molecule type" value="Genomic_DNA"/>
</dbReference>
<reference evidence="1 2" key="1">
    <citation type="submission" date="2019-06" db="EMBL/GenBank/DDBJ databases">
        <title>Draft genomes of female and male turbot (Scophthalmus maximus).</title>
        <authorList>
            <person name="Xu H."/>
            <person name="Xu X.-W."/>
            <person name="Shao C."/>
            <person name="Chen S."/>
        </authorList>
    </citation>
    <scope>NUCLEOTIDE SEQUENCE [LARGE SCALE GENOMIC DNA]</scope>
    <source>
        <strain evidence="1">Ysfricsl-2016a</strain>
        <tissue evidence="1">Blood</tissue>
    </source>
</reference>
<sequence length="332" mass="37133">MLVIKGGRLSQPILSYNVIERILKISTAEQLDAVRKEQLHEVLKTSFPSLNRGNVPAFIDLVTTEQSCEYVVKTTKERVIVPKHTSVQIDCKVKTRPPKKDTTLLFEPDINPQWADGLEFCETLVKIRRGVSPFIVLDVQNPTHHDIELSGTNCCGHCTAVSGCVCVCWRNLISSPQCHDNNPLTYVLSSAKLNATGYRWVAELADFHCTIRYRPGMENVDADSLSRMPVNIEYVIGQFTEGLASDCVATTTQAVEAQDSSSPWVCPVLTSLQFTAVSEETQTPFSVAEIKQAQQDDRDIDPVLQCKLKDNKPSEQEFHALSVHSKCLLREW</sequence>
<evidence type="ECO:0000313" key="2">
    <source>
        <dbReference type="Proteomes" id="UP000438429"/>
    </source>
</evidence>
<evidence type="ECO:0000313" key="1">
    <source>
        <dbReference type="EMBL" id="KAF0047674.1"/>
    </source>
</evidence>
<organism evidence="1 2">
    <name type="scientific">Scophthalmus maximus</name>
    <name type="common">Turbot</name>
    <name type="synonym">Psetta maxima</name>
    <dbReference type="NCBI Taxonomy" id="52904"/>
    <lineage>
        <taxon>Eukaryota</taxon>
        <taxon>Metazoa</taxon>
        <taxon>Chordata</taxon>
        <taxon>Craniata</taxon>
        <taxon>Vertebrata</taxon>
        <taxon>Euteleostomi</taxon>
        <taxon>Actinopterygii</taxon>
        <taxon>Neopterygii</taxon>
        <taxon>Teleostei</taxon>
        <taxon>Neoteleostei</taxon>
        <taxon>Acanthomorphata</taxon>
        <taxon>Carangaria</taxon>
        <taxon>Pleuronectiformes</taxon>
        <taxon>Pleuronectoidei</taxon>
        <taxon>Scophthalmidae</taxon>
        <taxon>Scophthalmus</taxon>
    </lineage>
</organism>
<protein>
    <recommendedName>
        <fullName evidence="3">Reverse transcriptase/retrotransposon-derived protein RNase H-like domain-containing protein</fullName>
    </recommendedName>
</protein>
<gene>
    <name evidence="1" type="ORF">F2P81_001307</name>
</gene>